<reference evidence="10 11" key="1">
    <citation type="submission" date="2021-02" db="EMBL/GenBank/DDBJ databases">
        <title>Leishmania (Mundinia) enrietti genome sequencing and assembly.</title>
        <authorList>
            <person name="Almutairi H."/>
            <person name="Gatherer D."/>
        </authorList>
    </citation>
    <scope>NUCLEOTIDE SEQUENCE [LARGE SCALE GENOMIC DNA]</scope>
    <source>
        <strain evidence="10">CUR178</strain>
    </source>
</reference>
<evidence type="ECO:0000313" key="11">
    <source>
        <dbReference type="Proteomes" id="UP000674179"/>
    </source>
</evidence>
<keyword evidence="4 6" id="KW-0067">ATP-binding</keyword>
<gene>
    <name evidence="10" type="ORF">CUR178_01482</name>
</gene>
<feature type="region of interest" description="Disordered" evidence="8">
    <location>
        <begin position="800"/>
        <end position="829"/>
    </location>
</feature>
<dbReference type="PANTHER" id="PTHR47969:SF15">
    <property type="entry name" value="CHROMOSOME-ASSOCIATED KINESIN KIF4A-RELATED"/>
    <property type="match status" value="1"/>
</dbReference>
<dbReference type="SMART" id="SM00129">
    <property type="entry name" value="KISc"/>
    <property type="match status" value="1"/>
</dbReference>
<evidence type="ECO:0000256" key="4">
    <source>
        <dbReference type="ARBA" id="ARBA00022840"/>
    </source>
</evidence>
<feature type="compositionally biased region" description="Basic and acidic residues" evidence="8">
    <location>
        <begin position="800"/>
        <end position="819"/>
    </location>
</feature>
<feature type="domain" description="Kinesin motor" evidence="9">
    <location>
        <begin position="65"/>
        <end position="488"/>
    </location>
</feature>
<evidence type="ECO:0000256" key="3">
    <source>
        <dbReference type="ARBA" id="ARBA00022741"/>
    </source>
</evidence>
<dbReference type="InterPro" id="IPR001752">
    <property type="entry name" value="Kinesin_motor_dom"/>
</dbReference>
<sequence length="1070" mass="117052">MNAEANERDLGLPPSTALQVARNECVWDASVGHLNTSSTHIDPSAGNGIMTTWESLKHCKRRFGCVRVVVRCRPLQPDTEADNSTDCVHIRGDEVIVCDKVKPDTGRSYRFDRVLSAESDQVTTFAEIAPLVEHVLEGFHATVFAYGQTGSGKTYTMDGLRYASNPQQRKVMVPDVEGTPVQRHGIIPRVIQLLFDRARERQGAAVSENAEVEDSAETPDDGVEYTLRCSFYQIYNEKISDLLRGTGVSADGGEGRLPSLWSSSSALDKPKVDPCRKKGIDPGELRVRWHEGDTFRVENLFICTCTSPDEMRAMLFSGIRQKVMRSHLMNHQSSRSHCIFTIYVESRARRNGELLSQSEFSLVDLAGSEKIGHLSHDPSAKLVKESIDINTSLLALGKVITALSSGAPAASWALKSKTRALASRSRGGAAQGAGARHIPYRDSKLTMLLKHALGGNSLTIMIACISPSDRYVEETTSTLLYAGRAQNIRNVPHVNEDATTLLIRQLRQEIVQLKAELGYYREMAAKSLVEGEGRSAVCKRCGEGVCTTSQRPSEPPSTTAHSTSESAATELEVDQLAESLVAACGMLTNLMQVNGQLRELYDEARNVQNASKRREAQLNAENLALRERLALLEDIVLQDGEELEELSEDKAVRRAHARNAKGVSDSSEQPELTRASKKRQKSSRAWEDTLAAVTEPSSTVALEQQSHGSALGGEAADGSAERGASPQGINLSPITGTVPATAKKEHGKLSRCASDSGPLSSPVSKIAAAPSNEAEHSCIVRQEVPPGSALSGGASDALLHHRADRTLSKKRSIDREGRRPLQYPQNKHKRRCGRLARRLKEYEAHYRTPHTMETYVHYYHEPACRQGAALIVPGVPAVRASEAAAPQVTATLQDMKVTVSKLPKSVVREYVPTSLLQPGMFGCLTFGGGDAEKVPFEQNRSAREARLRAAQHRQQELYRQLHLAAHGSRLEDDVSARFSPSSPSAASPETLGLVRADFSSDHTDIAGQREEAKSSRSSFAYPLSLATRSCAPLTTNRTSTVSYCEQSMLQRTRASSDSMARLMDYLERDR</sequence>
<dbReference type="InterPro" id="IPR019821">
    <property type="entry name" value="Kinesin_motor_CS"/>
</dbReference>
<comment type="similarity">
    <text evidence="6">Belongs to the TRAFAC class myosin-kinesin ATPase superfamily. Kinesin family.</text>
</comment>
<dbReference type="GO" id="GO:0008017">
    <property type="term" value="F:microtubule binding"/>
    <property type="evidence" value="ECO:0007669"/>
    <property type="project" value="InterPro"/>
</dbReference>
<evidence type="ECO:0000256" key="7">
    <source>
        <dbReference type="SAM" id="Coils"/>
    </source>
</evidence>
<keyword evidence="6" id="KW-0505">Motor protein</keyword>
<dbReference type="Proteomes" id="UP000674179">
    <property type="component" value="Chromosome 34"/>
</dbReference>
<dbReference type="GO" id="GO:0051231">
    <property type="term" value="P:spindle elongation"/>
    <property type="evidence" value="ECO:0007669"/>
    <property type="project" value="TreeGrafter"/>
</dbReference>
<comment type="caution">
    <text evidence="10">The sequence shown here is derived from an EMBL/GenBank/DDBJ whole genome shotgun (WGS) entry which is preliminary data.</text>
</comment>
<feature type="coiled-coil region" evidence="7">
    <location>
        <begin position="496"/>
        <end position="523"/>
    </location>
</feature>
<organism evidence="10 11">
    <name type="scientific">Leishmania enriettii</name>
    <dbReference type="NCBI Taxonomy" id="5663"/>
    <lineage>
        <taxon>Eukaryota</taxon>
        <taxon>Discoba</taxon>
        <taxon>Euglenozoa</taxon>
        <taxon>Kinetoplastea</taxon>
        <taxon>Metakinetoplastina</taxon>
        <taxon>Trypanosomatida</taxon>
        <taxon>Trypanosomatidae</taxon>
        <taxon>Leishmaniinae</taxon>
        <taxon>Leishmania</taxon>
    </lineage>
</organism>
<evidence type="ECO:0000256" key="8">
    <source>
        <dbReference type="SAM" id="MobiDB-lite"/>
    </source>
</evidence>
<keyword evidence="11" id="KW-1185">Reference proteome</keyword>
<feature type="binding site" evidence="6">
    <location>
        <begin position="147"/>
        <end position="154"/>
    </location>
    <ligand>
        <name>ATP</name>
        <dbReference type="ChEBI" id="CHEBI:30616"/>
    </ligand>
</feature>
<dbReference type="PANTHER" id="PTHR47969">
    <property type="entry name" value="CHROMOSOME-ASSOCIATED KINESIN KIF4A-RELATED"/>
    <property type="match status" value="1"/>
</dbReference>
<dbReference type="Pfam" id="PF00225">
    <property type="entry name" value="Kinesin"/>
    <property type="match status" value="1"/>
</dbReference>
<dbReference type="InterPro" id="IPR027640">
    <property type="entry name" value="Kinesin-like_fam"/>
</dbReference>
<evidence type="ECO:0000256" key="6">
    <source>
        <dbReference type="PROSITE-ProRule" id="PRU00283"/>
    </source>
</evidence>
<dbReference type="PROSITE" id="PS00411">
    <property type="entry name" value="KINESIN_MOTOR_1"/>
    <property type="match status" value="1"/>
</dbReference>
<dbReference type="GO" id="GO:0007018">
    <property type="term" value="P:microtubule-based movement"/>
    <property type="evidence" value="ECO:0007669"/>
    <property type="project" value="InterPro"/>
</dbReference>
<dbReference type="GeneID" id="94168762"/>
<accession>A0A836GRJ2</accession>
<dbReference type="FunFam" id="3.40.850.10:FF:000307">
    <property type="entry name" value="Kinesin-like protein"/>
    <property type="match status" value="1"/>
</dbReference>
<dbReference type="PROSITE" id="PS50067">
    <property type="entry name" value="KINESIN_MOTOR_2"/>
    <property type="match status" value="1"/>
</dbReference>
<feature type="compositionally biased region" description="Polar residues" evidence="8">
    <location>
        <begin position="695"/>
        <end position="708"/>
    </location>
</feature>
<dbReference type="PRINTS" id="PR00380">
    <property type="entry name" value="KINESINHEAVY"/>
</dbReference>
<evidence type="ECO:0000256" key="5">
    <source>
        <dbReference type="ARBA" id="ARBA00023054"/>
    </source>
</evidence>
<keyword evidence="5 7" id="KW-0175">Coiled coil</keyword>
<feature type="region of interest" description="Disordered" evidence="8">
    <location>
        <begin position="645"/>
        <end position="768"/>
    </location>
</feature>
<dbReference type="InterPro" id="IPR036961">
    <property type="entry name" value="Kinesin_motor_dom_sf"/>
</dbReference>
<dbReference type="GO" id="GO:0005875">
    <property type="term" value="C:microtubule associated complex"/>
    <property type="evidence" value="ECO:0007669"/>
    <property type="project" value="TreeGrafter"/>
</dbReference>
<evidence type="ECO:0000313" key="10">
    <source>
        <dbReference type="EMBL" id="KAG5468648.1"/>
    </source>
</evidence>
<comment type="subcellular location">
    <subcellularLocation>
        <location evidence="1">Cytoplasm</location>
    </subcellularLocation>
</comment>
<evidence type="ECO:0000256" key="2">
    <source>
        <dbReference type="ARBA" id="ARBA00022490"/>
    </source>
</evidence>
<evidence type="ECO:0000259" key="9">
    <source>
        <dbReference type="PROSITE" id="PS50067"/>
    </source>
</evidence>
<dbReference type="GO" id="GO:0007052">
    <property type="term" value="P:mitotic spindle organization"/>
    <property type="evidence" value="ECO:0007669"/>
    <property type="project" value="TreeGrafter"/>
</dbReference>
<dbReference type="SUPFAM" id="SSF52540">
    <property type="entry name" value="P-loop containing nucleoside triphosphate hydrolases"/>
    <property type="match status" value="1"/>
</dbReference>
<keyword evidence="2" id="KW-0963">Cytoplasm</keyword>
<dbReference type="GO" id="GO:0005524">
    <property type="term" value="F:ATP binding"/>
    <property type="evidence" value="ECO:0007669"/>
    <property type="project" value="UniProtKB-UniRule"/>
</dbReference>
<feature type="coiled-coil region" evidence="7">
    <location>
        <begin position="590"/>
        <end position="635"/>
    </location>
</feature>
<name>A0A836GRJ2_LEIEN</name>
<dbReference type="GO" id="GO:0003777">
    <property type="term" value="F:microtubule motor activity"/>
    <property type="evidence" value="ECO:0007669"/>
    <property type="project" value="InterPro"/>
</dbReference>
<keyword evidence="3 6" id="KW-0547">Nucleotide-binding</keyword>
<dbReference type="AlphaFoldDB" id="A0A836GRJ2"/>
<dbReference type="OrthoDB" id="3176171at2759"/>
<proteinExistence type="inferred from homology"/>
<dbReference type="InterPro" id="IPR027417">
    <property type="entry name" value="P-loop_NTPase"/>
</dbReference>
<dbReference type="CDD" id="cd00106">
    <property type="entry name" value="KISc"/>
    <property type="match status" value="1"/>
</dbReference>
<dbReference type="RefSeq" id="XP_067689355.1">
    <property type="nucleotide sequence ID" value="XM_067833252.1"/>
</dbReference>
<dbReference type="Gene3D" id="3.40.850.10">
    <property type="entry name" value="Kinesin motor domain"/>
    <property type="match status" value="1"/>
</dbReference>
<dbReference type="KEGG" id="lenr:94168762"/>
<feature type="region of interest" description="Disordered" evidence="8">
    <location>
        <begin position="545"/>
        <end position="566"/>
    </location>
</feature>
<feature type="compositionally biased region" description="Low complexity" evidence="8">
    <location>
        <begin position="556"/>
        <end position="566"/>
    </location>
</feature>
<evidence type="ECO:0000256" key="1">
    <source>
        <dbReference type="ARBA" id="ARBA00004496"/>
    </source>
</evidence>
<dbReference type="GO" id="GO:0005737">
    <property type="term" value="C:cytoplasm"/>
    <property type="evidence" value="ECO:0007669"/>
    <property type="project" value="UniProtKB-SubCell"/>
</dbReference>
<protein>
    <recommendedName>
        <fullName evidence="9">Kinesin motor domain-containing protein</fullName>
    </recommendedName>
</protein>
<dbReference type="EMBL" id="JAFHKP010000034">
    <property type="protein sequence ID" value="KAG5468648.1"/>
    <property type="molecule type" value="Genomic_DNA"/>
</dbReference>